<dbReference type="EMBL" id="UYSL01020467">
    <property type="protein sequence ID" value="VDL74747.1"/>
    <property type="molecule type" value="Genomic_DNA"/>
</dbReference>
<name>A0A158R037_NIPBR</name>
<dbReference type="Proteomes" id="UP000271162">
    <property type="component" value="Unassembled WGS sequence"/>
</dbReference>
<gene>
    <name evidence="2" type="ORF">NBR_LOCUS11158</name>
</gene>
<feature type="transmembrane region" description="Helical" evidence="1">
    <location>
        <begin position="107"/>
        <end position="124"/>
    </location>
</feature>
<evidence type="ECO:0000256" key="1">
    <source>
        <dbReference type="SAM" id="Phobius"/>
    </source>
</evidence>
<keyword evidence="1" id="KW-0472">Membrane</keyword>
<feature type="transmembrane region" description="Helical" evidence="1">
    <location>
        <begin position="80"/>
        <end position="100"/>
    </location>
</feature>
<protein>
    <submittedName>
        <fullName evidence="4">CASP-like protein</fullName>
    </submittedName>
</protein>
<sequence length="134" mass="14916">MTYPPRRESGVKPCGIKQMINQVYRYIVVLALLSAFFLNLIQILYFLLYDKVVVDCERSKPFFGAISCALMHSAAHNMSAFAALFLALLHLAGFAAAMSGSPISLKLCLWGLSGILNMMVKYVFQMAADYGNYE</sequence>
<evidence type="ECO:0000313" key="2">
    <source>
        <dbReference type="EMBL" id="VDL74747.1"/>
    </source>
</evidence>
<keyword evidence="1" id="KW-0812">Transmembrane</keyword>
<accession>A0A158R037</accession>
<keyword evidence="3" id="KW-1185">Reference proteome</keyword>
<proteinExistence type="predicted"/>
<reference evidence="4" key="1">
    <citation type="submission" date="2016-04" db="UniProtKB">
        <authorList>
            <consortium name="WormBaseParasite"/>
        </authorList>
    </citation>
    <scope>IDENTIFICATION</scope>
</reference>
<feature type="transmembrane region" description="Helical" evidence="1">
    <location>
        <begin position="26"/>
        <end position="48"/>
    </location>
</feature>
<evidence type="ECO:0000313" key="4">
    <source>
        <dbReference type="WBParaSite" id="NBR_0001115701-mRNA-1"/>
    </source>
</evidence>
<reference evidence="2 3" key="2">
    <citation type="submission" date="2018-11" db="EMBL/GenBank/DDBJ databases">
        <authorList>
            <consortium name="Pathogen Informatics"/>
        </authorList>
    </citation>
    <scope>NUCLEOTIDE SEQUENCE [LARGE SCALE GENOMIC DNA]</scope>
</reference>
<dbReference type="AlphaFoldDB" id="A0A158R037"/>
<keyword evidence="1" id="KW-1133">Transmembrane helix</keyword>
<dbReference type="WBParaSite" id="NBR_0001115701-mRNA-1">
    <property type="protein sequence ID" value="NBR_0001115701-mRNA-1"/>
    <property type="gene ID" value="NBR_0001115701"/>
</dbReference>
<organism evidence="4">
    <name type="scientific">Nippostrongylus brasiliensis</name>
    <name type="common">Rat hookworm</name>
    <dbReference type="NCBI Taxonomy" id="27835"/>
    <lineage>
        <taxon>Eukaryota</taxon>
        <taxon>Metazoa</taxon>
        <taxon>Ecdysozoa</taxon>
        <taxon>Nematoda</taxon>
        <taxon>Chromadorea</taxon>
        <taxon>Rhabditida</taxon>
        <taxon>Rhabditina</taxon>
        <taxon>Rhabditomorpha</taxon>
        <taxon>Strongyloidea</taxon>
        <taxon>Heligmosomidae</taxon>
        <taxon>Nippostrongylus</taxon>
    </lineage>
</organism>
<evidence type="ECO:0000313" key="3">
    <source>
        <dbReference type="Proteomes" id="UP000271162"/>
    </source>
</evidence>